<dbReference type="GeneID" id="63853592"/>
<proteinExistence type="predicted"/>
<evidence type="ECO:0000313" key="3">
    <source>
        <dbReference type="Proteomes" id="UP000800039"/>
    </source>
</evidence>
<dbReference type="EMBL" id="ML976614">
    <property type="protein sequence ID" value="KAF1850559.1"/>
    <property type="molecule type" value="Genomic_DNA"/>
</dbReference>
<accession>A0A9P4GS72</accession>
<feature type="region of interest" description="Disordered" evidence="1">
    <location>
        <begin position="431"/>
        <end position="453"/>
    </location>
</feature>
<feature type="compositionally biased region" description="Gly residues" evidence="1">
    <location>
        <begin position="434"/>
        <end position="447"/>
    </location>
</feature>
<feature type="compositionally biased region" description="Low complexity" evidence="1">
    <location>
        <begin position="983"/>
        <end position="999"/>
    </location>
</feature>
<dbReference type="RefSeq" id="XP_040793122.1">
    <property type="nucleotide sequence ID" value="XM_040936342.1"/>
</dbReference>
<protein>
    <submittedName>
        <fullName evidence="2">Uncharacterized protein</fullName>
    </submittedName>
</protein>
<comment type="caution">
    <text evidence="2">The sequence shown here is derived from an EMBL/GenBank/DDBJ whole genome shotgun (WGS) entry which is preliminary data.</text>
</comment>
<evidence type="ECO:0000256" key="1">
    <source>
        <dbReference type="SAM" id="MobiDB-lite"/>
    </source>
</evidence>
<dbReference type="OrthoDB" id="10016792at2759"/>
<keyword evidence="3" id="KW-1185">Reference proteome</keyword>
<feature type="region of interest" description="Disordered" evidence="1">
    <location>
        <begin position="967"/>
        <end position="1007"/>
    </location>
</feature>
<organism evidence="2 3">
    <name type="scientific">Cucurbitaria berberidis CBS 394.84</name>
    <dbReference type="NCBI Taxonomy" id="1168544"/>
    <lineage>
        <taxon>Eukaryota</taxon>
        <taxon>Fungi</taxon>
        <taxon>Dikarya</taxon>
        <taxon>Ascomycota</taxon>
        <taxon>Pezizomycotina</taxon>
        <taxon>Dothideomycetes</taxon>
        <taxon>Pleosporomycetidae</taxon>
        <taxon>Pleosporales</taxon>
        <taxon>Pleosporineae</taxon>
        <taxon>Cucurbitariaceae</taxon>
        <taxon>Cucurbitaria</taxon>
    </lineage>
</organism>
<feature type="region of interest" description="Disordered" evidence="1">
    <location>
        <begin position="200"/>
        <end position="221"/>
    </location>
</feature>
<sequence length="1192" mass="130985">MSFDVGRGAPRAPPLRLIRKPLFPPSGSLSYPSLTQAIDTAPRYAIMTTSASLEAWRNRLPDDDFSFGEISSHLVVLQTGTFTLDHNVLWPVEKQMMVYAEHIDIAESVTLPGRTLWLFCNKLTLGSSMVVVDVSGKSGTNGAPNATPKLEINGQNGGSVYLYVETLEENLVPITTLNPATGKPEYAGLYIYANGGDGGTGSTNTDASKNSGRGNNGGDPGKPGRIAVYFSDQTCNALVELANMMDGLVRITGDADWKTKIQALIDYKYSQDVQKQPVDQLKQALQAYITWHESFDSLNRELAGTPVGSAPGDLSASAIEARASIQEVLDRIMSSKCLPDITTTFSDDFTNFRRVVTNVRTNSDPSKAMELWTAYQTTADIMLKTLQSVHANKTGVLSQTLKTAFDAIQAEYENVTMNTAVTMSSAYQAEPGTSGTGGTGYGPGMVGQPGQKYTESGQHNATFLVRSGARYNLNTTIPIANAEQCQMLLNLADLQYFQATATGVFDKAKDMYTHLSRRLSFVPRLLERGNNESKLFAAYDDLHSLRIAFKPLVQLEGIKRRADLCLNRIQGKQDMLGYPPEWAPRRSFQFYLAGVERHIESIEALEKLLPAFSTSSQTAQATLERVKSDTDSHLKVLGSRITDLNGERGELNSSARVIAAYSPAIKKKRVLLGNLIKSAEKDIQNYTKVDPKAVIEALTMVVFCPNAAMAGVQAFGLFEKTSSSFQALDGSTVERKYVVNQFQKMDNKFESLTEGYKSRSDSTIDVDDPGADKILAAKDDIEDLIRKYKDAIRTGNAKAIHKEIDGYVDLIKRRNDAVFTYNAAVQVLGELKSEEAVYQKQQAAYGAEFIQIDKNLPVGRYYATKLINDARLSILMELTKGAKAIRYWALTTPESIKYDGYQKFPASAAIKAYRDGLIEAFDNCLKSYGSLIYNQFPKLTDREERGTNALGYCYKLNQTIVDTLKSSGKPDDIAASENRPASAGEGTDDTTGPGATDEPAPQPVDPNSKRLYEVFFEIPLVTKATTASEHSLAGYWDLRIDQIRVWLFGATVDSSSPKLRIKLEHLGTERIVKYEDGSIVSDPSTESQATNPALAVSERIFTFKHDHVAVNFEYNPLGILNIEDTSKAKIPSGQNFPGVYRGQNVDVRTETLAPMGPFGQWKLSVDASYHIHLDLSNLTGITIELWGSTAQF</sequence>
<dbReference type="Proteomes" id="UP000800039">
    <property type="component" value="Unassembled WGS sequence"/>
</dbReference>
<reference evidence="2" key="1">
    <citation type="submission" date="2020-01" db="EMBL/GenBank/DDBJ databases">
        <authorList>
            <consortium name="DOE Joint Genome Institute"/>
            <person name="Haridas S."/>
            <person name="Albert R."/>
            <person name="Binder M."/>
            <person name="Bloem J."/>
            <person name="Labutti K."/>
            <person name="Salamov A."/>
            <person name="Andreopoulos B."/>
            <person name="Baker S.E."/>
            <person name="Barry K."/>
            <person name="Bills G."/>
            <person name="Bluhm B.H."/>
            <person name="Cannon C."/>
            <person name="Castanera R."/>
            <person name="Culley D.E."/>
            <person name="Daum C."/>
            <person name="Ezra D."/>
            <person name="Gonzalez J.B."/>
            <person name="Henrissat B."/>
            <person name="Kuo A."/>
            <person name="Liang C."/>
            <person name="Lipzen A."/>
            <person name="Lutzoni F."/>
            <person name="Magnuson J."/>
            <person name="Mondo S."/>
            <person name="Nolan M."/>
            <person name="Ohm R."/>
            <person name="Pangilinan J."/>
            <person name="Park H.-J."/>
            <person name="Ramirez L."/>
            <person name="Alfaro M."/>
            <person name="Sun H."/>
            <person name="Tritt A."/>
            <person name="Yoshinaga Y."/>
            <person name="Zwiers L.-H."/>
            <person name="Turgeon B.G."/>
            <person name="Goodwin S.B."/>
            <person name="Spatafora J.W."/>
            <person name="Crous P.W."/>
            <person name="Grigoriev I.V."/>
        </authorList>
    </citation>
    <scope>NUCLEOTIDE SEQUENCE</scope>
    <source>
        <strain evidence="2">CBS 394.84</strain>
    </source>
</reference>
<gene>
    <name evidence="2" type="ORF">K460DRAFT_400616</name>
</gene>
<evidence type="ECO:0000313" key="2">
    <source>
        <dbReference type="EMBL" id="KAF1850559.1"/>
    </source>
</evidence>
<dbReference type="AlphaFoldDB" id="A0A9P4GS72"/>
<name>A0A9P4GS72_9PLEO</name>